<dbReference type="PANTHER" id="PTHR11328">
    <property type="entry name" value="MAJOR FACILITATOR SUPERFAMILY DOMAIN-CONTAINING PROTEIN"/>
    <property type="match status" value="1"/>
</dbReference>
<feature type="transmembrane region" description="Helical" evidence="6">
    <location>
        <begin position="313"/>
        <end position="335"/>
    </location>
</feature>
<feature type="transmembrane region" description="Helical" evidence="6">
    <location>
        <begin position="44"/>
        <end position="63"/>
    </location>
</feature>
<dbReference type="Proteomes" id="UP001333102">
    <property type="component" value="Chromosome"/>
</dbReference>
<feature type="transmembrane region" description="Helical" evidence="6">
    <location>
        <begin position="7"/>
        <end position="32"/>
    </location>
</feature>
<evidence type="ECO:0000256" key="6">
    <source>
        <dbReference type="SAM" id="Phobius"/>
    </source>
</evidence>
<evidence type="ECO:0000256" key="1">
    <source>
        <dbReference type="ARBA" id="ARBA00004651"/>
    </source>
</evidence>
<reference evidence="9" key="1">
    <citation type="submission" date="2023-12" db="EMBL/GenBank/DDBJ databases">
        <title>Novel isolates from deep terrestrial aquifers shed light on the physiology and ecology of the class Limnochordia.</title>
        <authorList>
            <person name="Karnachuk O.V."/>
            <person name="Lukina A.P."/>
            <person name="Avakyan M.R."/>
            <person name="Kadnikov V."/>
            <person name="Begmatov S."/>
            <person name="Beletsky A.V."/>
            <person name="Mardanov A.V."/>
            <person name="Ravin N.V."/>
        </authorList>
    </citation>
    <scope>NUCLEOTIDE SEQUENCE [LARGE SCALE GENOMIC DNA]</scope>
    <source>
        <strain evidence="9">LN</strain>
    </source>
</reference>
<dbReference type="Pfam" id="PF13347">
    <property type="entry name" value="MFS_2"/>
    <property type="match status" value="1"/>
</dbReference>
<comment type="subcellular location">
    <subcellularLocation>
        <location evidence="1">Cell membrane</location>
        <topology evidence="1">Multi-pass membrane protein</topology>
    </subcellularLocation>
</comment>
<feature type="transmembrane region" description="Helical" evidence="6">
    <location>
        <begin position="75"/>
        <end position="95"/>
    </location>
</feature>
<feature type="transmembrane region" description="Helical" evidence="6">
    <location>
        <begin position="256"/>
        <end position="277"/>
    </location>
</feature>
<feature type="transmembrane region" description="Helical" evidence="6">
    <location>
        <begin position="178"/>
        <end position="196"/>
    </location>
</feature>
<keyword evidence="2" id="KW-0813">Transport</keyword>
<feature type="transmembrane region" description="Helical" evidence="6">
    <location>
        <begin position="107"/>
        <end position="131"/>
    </location>
</feature>
<proteinExistence type="predicted"/>
<dbReference type="InterPro" id="IPR039672">
    <property type="entry name" value="MFS_2"/>
</dbReference>
<evidence type="ECO:0000256" key="5">
    <source>
        <dbReference type="ARBA" id="ARBA00023136"/>
    </source>
</evidence>
<dbReference type="PANTHER" id="PTHR11328:SF24">
    <property type="entry name" value="MAJOR FACILITATOR SUPERFAMILY (MFS) PROFILE DOMAIN-CONTAINING PROTEIN"/>
    <property type="match status" value="1"/>
</dbReference>
<feature type="transmembrane region" description="Helical" evidence="6">
    <location>
        <begin position="397"/>
        <end position="418"/>
    </location>
</feature>
<dbReference type="InterPro" id="IPR020846">
    <property type="entry name" value="MFS_dom"/>
</dbReference>
<dbReference type="InterPro" id="IPR036259">
    <property type="entry name" value="MFS_trans_sf"/>
</dbReference>
<evidence type="ECO:0000259" key="7">
    <source>
        <dbReference type="PROSITE" id="PS50850"/>
    </source>
</evidence>
<keyword evidence="4 6" id="KW-1133">Transmembrane helix</keyword>
<dbReference type="EMBL" id="CP141614">
    <property type="protein sequence ID" value="WRP14376.1"/>
    <property type="molecule type" value="Genomic_DNA"/>
</dbReference>
<feature type="transmembrane region" description="Helical" evidence="6">
    <location>
        <begin position="217"/>
        <end position="244"/>
    </location>
</feature>
<feature type="transmembrane region" description="Helical" evidence="6">
    <location>
        <begin position="355"/>
        <end position="377"/>
    </location>
</feature>
<keyword evidence="3 6" id="KW-0812">Transmembrane</keyword>
<name>A0ABZ1BP95_9FIRM</name>
<feature type="domain" description="Major facilitator superfamily (MFS) profile" evidence="7">
    <location>
        <begin position="5"/>
        <end position="422"/>
    </location>
</feature>
<dbReference type="SUPFAM" id="SSF103473">
    <property type="entry name" value="MFS general substrate transporter"/>
    <property type="match status" value="1"/>
</dbReference>
<gene>
    <name evidence="8" type="ORF">VLY81_13290</name>
</gene>
<feature type="transmembrane region" description="Helical" evidence="6">
    <location>
        <begin position="289"/>
        <end position="307"/>
    </location>
</feature>
<evidence type="ECO:0000256" key="3">
    <source>
        <dbReference type="ARBA" id="ARBA00022692"/>
    </source>
</evidence>
<dbReference type="RefSeq" id="WP_324668692.1">
    <property type="nucleotide sequence ID" value="NZ_CP141614.1"/>
</dbReference>
<organism evidence="8 9">
    <name type="scientific">Geochorda subterranea</name>
    <dbReference type="NCBI Taxonomy" id="3109564"/>
    <lineage>
        <taxon>Bacteria</taxon>
        <taxon>Bacillati</taxon>
        <taxon>Bacillota</taxon>
        <taxon>Limnochordia</taxon>
        <taxon>Limnochordales</taxon>
        <taxon>Geochordaceae</taxon>
        <taxon>Geochorda</taxon>
    </lineage>
</organism>
<keyword evidence="5 6" id="KW-0472">Membrane</keyword>
<evidence type="ECO:0000256" key="4">
    <source>
        <dbReference type="ARBA" id="ARBA00022989"/>
    </source>
</evidence>
<dbReference type="PROSITE" id="PS50850">
    <property type="entry name" value="MFS"/>
    <property type="match status" value="1"/>
</dbReference>
<dbReference type="Gene3D" id="1.20.1250.20">
    <property type="entry name" value="MFS general substrate transporter like domains"/>
    <property type="match status" value="2"/>
</dbReference>
<accession>A0ABZ1BP95</accession>
<keyword evidence="9" id="KW-1185">Reference proteome</keyword>
<sequence length="447" mass="48447">MSPWRKVVYSLGSLGAALPGQVVTTYILFFYVDVLRAPAARIGQMMAIWSLWNAINDPLLGFISDRTRSRWGRRIPYIAAGWLPLAVAFYLLWAPPPGVRESTAGALPWYFLITICAYDFFFTMTVLNWTALFPEMFPQLRERASVSAMRQAWTLVGLALGMALGSTVADALGWDGMGLLFGVITGLALLASLAGAREDPRFGQAQALSLLPALRHTLANFSFVTFALVSFSVQLALAVIQAAIPFYTKYALGLSPLGNTLVLASTFGVMAVTLPLWVRRTNAVGPRRAMLEGVVLFLVSLTGFWLARDLVSAMVAAGVVGLGVSAVLLLLDVLISDVIDEDHLQTGQRREGMYFGMHALILRLNGIAQAAILAFVLTRSGYSPDLAVQPESALIGLRLLVTAVPAAILAITLVWLWLYPLHGTRLSRIREGVRQLRVGASAPQSAS</sequence>
<evidence type="ECO:0000313" key="8">
    <source>
        <dbReference type="EMBL" id="WRP14376.1"/>
    </source>
</evidence>
<evidence type="ECO:0000313" key="9">
    <source>
        <dbReference type="Proteomes" id="UP001333102"/>
    </source>
</evidence>
<protein>
    <submittedName>
        <fullName evidence="8">MFS transporter</fullName>
    </submittedName>
</protein>
<dbReference type="CDD" id="cd17332">
    <property type="entry name" value="MFS_MelB_like"/>
    <property type="match status" value="1"/>
</dbReference>
<feature type="transmembrane region" description="Helical" evidence="6">
    <location>
        <begin position="152"/>
        <end position="172"/>
    </location>
</feature>
<evidence type="ECO:0000256" key="2">
    <source>
        <dbReference type="ARBA" id="ARBA00022448"/>
    </source>
</evidence>